<gene>
    <name evidence="3" type="ORF">CCACVL1_05599</name>
</gene>
<feature type="region of interest" description="Disordered" evidence="1">
    <location>
        <begin position="297"/>
        <end position="322"/>
    </location>
</feature>
<feature type="transmembrane region" description="Helical" evidence="2">
    <location>
        <begin position="60"/>
        <end position="79"/>
    </location>
</feature>
<feature type="transmembrane region" description="Helical" evidence="2">
    <location>
        <begin position="194"/>
        <end position="219"/>
    </location>
</feature>
<dbReference type="OMA" id="CWRVVAF"/>
<dbReference type="Proteomes" id="UP000188268">
    <property type="component" value="Unassembled WGS sequence"/>
</dbReference>
<name>A0A1R3JJV6_COCAP</name>
<dbReference type="PANTHER" id="PTHR34116:SF9">
    <property type="entry name" value="OS08G0346600 PROTEIN"/>
    <property type="match status" value="1"/>
</dbReference>
<reference evidence="3 4" key="1">
    <citation type="submission" date="2013-09" db="EMBL/GenBank/DDBJ databases">
        <title>Corchorus capsularis genome sequencing.</title>
        <authorList>
            <person name="Alam M."/>
            <person name="Haque M.S."/>
            <person name="Islam M.S."/>
            <person name="Emdad E.M."/>
            <person name="Islam M.M."/>
            <person name="Ahmed B."/>
            <person name="Halim A."/>
            <person name="Hossen Q.M.M."/>
            <person name="Hossain M.Z."/>
            <person name="Ahmed R."/>
            <person name="Khan M.M."/>
            <person name="Islam R."/>
            <person name="Rashid M.M."/>
            <person name="Khan S.A."/>
            <person name="Rahman M.S."/>
            <person name="Alam M."/>
        </authorList>
    </citation>
    <scope>NUCLEOTIDE SEQUENCE [LARGE SCALE GENOMIC DNA]</scope>
    <source>
        <strain evidence="4">cv. CVL-1</strain>
        <tissue evidence="3">Whole seedling</tissue>
    </source>
</reference>
<evidence type="ECO:0000256" key="2">
    <source>
        <dbReference type="SAM" id="Phobius"/>
    </source>
</evidence>
<protein>
    <recommendedName>
        <fullName evidence="5">Plasminogen activator inhibitor</fullName>
    </recommendedName>
</protein>
<dbReference type="PANTHER" id="PTHR34116">
    <property type="entry name" value="PLASMINOGEN ACTIVATOR INHIBITOR"/>
    <property type="match status" value="1"/>
</dbReference>
<comment type="caution">
    <text evidence="3">The sequence shown here is derived from an EMBL/GenBank/DDBJ whole genome shotgun (WGS) entry which is preliminary data.</text>
</comment>
<dbReference type="Gramene" id="OMO95098">
    <property type="protein sequence ID" value="OMO95098"/>
    <property type="gene ID" value="CCACVL1_05599"/>
</dbReference>
<evidence type="ECO:0008006" key="5">
    <source>
        <dbReference type="Google" id="ProtNLM"/>
    </source>
</evidence>
<keyword evidence="2" id="KW-0472">Membrane</keyword>
<feature type="transmembrane region" description="Helical" evidence="2">
    <location>
        <begin position="104"/>
        <end position="124"/>
    </location>
</feature>
<evidence type="ECO:0000313" key="3">
    <source>
        <dbReference type="EMBL" id="OMO95098.1"/>
    </source>
</evidence>
<feature type="transmembrane region" description="Helical" evidence="2">
    <location>
        <begin position="231"/>
        <end position="255"/>
    </location>
</feature>
<keyword evidence="2" id="KW-1133">Transmembrane helix</keyword>
<proteinExistence type="predicted"/>
<accession>A0A1R3JJV6</accession>
<organism evidence="3 4">
    <name type="scientific">Corchorus capsularis</name>
    <name type="common">Jute</name>
    <dbReference type="NCBI Taxonomy" id="210143"/>
    <lineage>
        <taxon>Eukaryota</taxon>
        <taxon>Viridiplantae</taxon>
        <taxon>Streptophyta</taxon>
        <taxon>Embryophyta</taxon>
        <taxon>Tracheophyta</taxon>
        <taxon>Spermatophyta</taxon>
        <taxon>Magnoliopsida</taxon>
        <taxon>eudicotyledons</taxon>
        <taxon>Gunneridae</taxon>
        <taxon>Pentapetalae</taxon>
        <taxon>rosids</taxon>
        <taxon>malvids</taxon>
        <taxon>Malvales</taxon>
        <taxon>Malvaceae</taxon>
        <taxon>Grewioideae</taxon>
        <taxon>Apeibeae</taxon>
        <taxon>Corchorus</taxon>
    </lineage>
</organism>
<feature type="compositionally biased region" description="Low complexity" evidence="1">
    <location>
        <begin position="304"/>
        <end position="313"/>
    </location>
</feature>
<dbReference type="EMBL" id="AWWV01007716">
    <property type="protein sequence ID" value="OMO95098.1"/>
    <property type="molecule type" value="Genomic_DNA"/>
</dbReference>
<feature type="transmembrane region" description="Helical" evidence="2">
    <location>
        <begin position="136"/>
        <end position="158"/>
    </location>
</feature>
<sequence length="322" mass="35850">MFFIPTLAFLESAIDFATISFIAALLLLSVFSICFIFHLRFKSRSSRHLQNFNSLWTVRFLFVFLITLWTLTEFLRLPLFRRRYLYPLLPKLTQPQEANICKSYIVLSLGFFQPGFLVTLLFLLDVSVKKTTPRSFFSVFFVLVLCLPILLLQIYVVFSSGPNNIHAPLILQRSWFVPWNINGGDTTVLCAYPLLSVILFGVFGAVFSLSFMVSFWRVVSHVINKALRVRICALAVTVIVTLPLQILFLGMSVFWTPDKIAFDGVTLLMLISAVTCAIVGEGILVIKPIADSLAADGGGGGGSSHSESTTTSSVRPVEDGMP</sequence>
<evidence type="ECO:0000256" key="1">
    <source>
        <dbReference type="SAM" id="MobiDB-lite"/>
    </source>
</evidence>
<dbReference type="OrthoDB" id="539709at2759"/>
<evidence type="ECO:0000313" key="4">
    <source>
        <dbReference type="Proteomes" id="UP000188268"/>
    </source>
</evidence>
<keyword evidence="2" id="KW-0812">Transmembrane</keyword>
<dbReference type="STRING" id="210143.A0A1R3JJV6"/>
<keyword evidence="4" id="KW-1185">Reference proteome</keyword>
<dbReference type="AlphaFoldDB" id="A0A1R3JJV6"/>
<feature type="transmembrane region" description="Helical" evidence="2">
    <location>
        <begin position="267"/>
        <end position="286"/>
    </location>
</feature>
<feature type="transmembrane region" description="Helical" evidence="2">
    <location>
        <begin position="16"/>
        <end position="39"/>
    </location>
</feature>